<evidence type="ECO:0000313" key="3">
    <source>
        <dbReference type="Proteomes" id="UP000481861"/>
    </source>
</evidence>
<sequence length="190" mass="21308">MKSFSSSAAEEGLPPQYSVSSIPTKDLTPDQAFTQLQKYLLEIITYELDADFGSVNRAFSASESTSSILADDEKQELFRLSSIIKNLHQSHLTNRWLLTLNSDRDDIFNAVIEPALLLSTAGSTNVRVSMRSCTPFLLDLISTYAEHRCDPKKRQHTLLSQYNHVTIGGIWAGRLTCGSVWARRFHTILV</sequence>
<gene>
    <name evidence="2" type="ORF">BDV95DRAFT_138059</name>
</gene>
<reference evidence="2 3" key="1">
    <citation type="submission" date="2020-01" db="EMBL/GenBank/DDBJ databases">
        <authorList>
            <consortium name="DOE Joint Genome Institute"/>
            <person name="Haridas S."/>
            <person name="Albert R."/>
            <person name="Binder M."/>
            <person name="Bloem J."/>
            <person name="Labutti K."/>
            <person name="Salamov A."/>
            <person name="Andreopoulos B."/>
            <person name="Baker S.E."/>
            <person name="Barry K."/>
            <person name="Bills G."/>
            <person name="Bluhm B.H."/>
            <person name="Cannon C."/>
            <person name="Castanera R."/>
            <person name="Culley D.E."/>
            <person name="Daum C."/>
            <person name="Ezra D."/>
            <person name="Gonzalez J.B."/>
            <person name="Henrissat B."/>
            <person name="Kuo A."/>
            <person name="Liang C."/>
            <person name="Lipzen A."/>
            <person name="Lutzoni F."/>
            <person name="Magnuson J."/>
            <person name="Mondo S."/>
            <person name="Nolan M."/>
            <person name="Ohm R."/>
            <person name="Pangilinan J."/>
            <person name="Park H.-J.H."/>
            <person name="Ramirez L."/>
            <person name="Alfaro M."/>
            <person name="Sun H."/>
            <person name="Tritt A."/>
            <person name="Yoshinaga Y."/>
            <person name="Zwiers L.-H.L."/>
            <person name="Turgeon B.G."/>
            <person name="Goodwin S.B."/>
            <person name="Spatafora J.W."/>
            <person name="Crous P.W."/>
            <person name="Grigoriev I.V."/>
        </authorList>
    </citation>
    <scope>NUCLEOTIDE SEQUENCE [LARGE SCALE GENOMIC DNA]</scope>
    <source>
        <strain evidence="2 3">CBS 611.86</strain>
    </source>
</reference>
<accession>A0A7C8IP90</accession>
<name>A0A7C8IP90_9PLEO</name>
<dbReference type="Proteomes" id="UP000481861">
    <property type="component" value="Unassembled WGS sequence"/>
</dbReference>
<dbReference type="EMBL" id="JAADJZ010000002">
    <property type="protein sequence ID" value="KAF2877067.1"/>
    <property type="molecule type" value="Genomic_DNA"/>
</dbReference>
<organism evidence="2 3">
    <name type="scientific">Massariosphaeria phaeospora</name>
    <dbReference type="NCBI Taxonomy" id="100035"/>
    <lineage>
        <taxon>Eukaryota</taxon>
        <taxon>Fungi</taxon>
        <taxon>Dikarya</taxon>
        <taxon>Ascomycota</taxon>
        <taxon>Pezizomycotina</taxon>
        <taxon>Dothideomycetes</taxon>
        <taxon>Pleosporomycetidae</taxon>
        <taxon>Pleosporales</taxon>
        <taxon>Pleosporales incertae sedis</taxon>
        <taxon>Massariosphaeria</taxon>
    </lineage>
</organism>
<protein>
    <submittedName>
        <fullName evidence="2">Uncharacterized protein</fullName>
    </submittedName>
</protein>
<evidence type="ECO:0000256" key="1">
    <source>
        <dbReference type="SAM" id="MobiDB-lite"/>
    </source>
</evidence>
<evidence type="ECO:0000313" key="2">
    <source>
        <dbReference type="EMBL" id="KAF2877067.1"/>
    </source>
</evidence>
<dbReference type="AlphaFoldDB" id="A0A7C8IP90"/>
<proteinExistence type="predicted"/>
<keyword evidence="3" id="KW-1185">Reference proteome</keyword>
<feature type="region of interest" description="Disordered" evidence="1">
    <location>
        <begin position="1"/>
        <end position="24"/>
    </location>
</feature>
<comment type="caution">
    <text evidence="2">The sequence shown here is derived from an EMBL/GenBank/DDBJ whole genome shotgun (WGS) entry which is preliminary data.</text>
</comment>
<dbReference type="OrthoDB" id="3796310at2759"/>